<keyword evidence="3 6" id="KW-1133">Transmembrane helix</keyword>
<feature type="transmembrane region" description="Helical" evidence="6">
    <location>
        <begin position="12"/>
        <end position="35"/>
    </location>
</feature>
<dbReference type="OrthoDB" id="10266980at2759"/>
<dbReference type="Pfam" id="PF03798">
    <property type="entry name" value="TRAM_LAG1_CLN8"/>
    <property type="match status" value="1"/>
</dbReference>
<evidence type="ECO:0000313" key="9">
    <source>
        <dbReference type="Proteomes" id="UP000838412"/>
    </source>
</evidence>
<evidence type="ECO:0000256" key="1">
    <source>
        <dbReference type="ARBA" id="ARBA00004141"/>
    </source>
</evidence>
<dbReference type="GO" id="GO:0016020">
    <property type="term" value="C:membrane"/>
    <property type="evidence" value="ECO:0007669"/>
    <property type="project" value="UniProtKB-SubCell"/>
</dbReference>
<protein>
    <submittedName>
        <fullName evidence="8">TMEM56 protein</fullName>
    </submittedName>
</protein>
<dbReference type="GO" id="GO:0005783">
    <property type="term" value="C:endoplasmic reticulum"/>
    <property type="evidence" value="ECO:0007669"/>
    <property type="project" value="TreeGrafter"/>
</dbReference>
<evidence type="ECO:0000256" key="5">
    <source>
        <dbReference type="PROSITE-ProRule" id="PRU00205"/>
    </source>
</evidence>
<sequence length="252" mass="28828">MCCSTMAVELFHWLIVAGAFAVSFPIFTIITPAIFRRLVPGFDELTARKDFLIKDAALSICHVFVMATLAWYACLFTDQVPHDVIWHESSLVKVMNSLMVGYCAAACLLMIWYRVVDQASFLHHLVSTYTAYISLTYPCLHYYANICYMMEISGPFVNTRMILKQLGDQSSPLFIGNGLAMVLTFFFGRVLSTIVATYNLIRLMVMDSQQFFQLPVPVLLCYVGGCALFNTLNYYWFFKILRGFVSFFQKRQ</sequence>
<keyword evidence="2 5" id="KW-0812">Transmembrane</keyword>
<dbReference type="InterPro" id="IPR050846">
    <property type="entry name" value="TLCD"/>
</dbReference>
<feature type="domain" description="TLC" evidence="7">
    <location>
        <begin position="48"/>
        <end position="249"/>
    </location>
</feature>
<evidence type="ECO:0000256" key="4">
    <source>
        <dbReference type="ARBA" id="ARBA00023136"/>
    </source>
</evidence>
<dbReference type="Proteomes" id="UP000838412">
    <property type="component" value="Chromosome 16"/>
</dbReference>
<evidence type="ECO:0000256" key="6">
    <source>
        <dbReference type="SAM" id="Phobius"/>
    </source>
</evidence>
<organism evidence="8 9">
    <name type="scientific">Branchiostoma lanceolatum</name>
    <name type="common">Common lancelet</name>
    <name type="synonym">Amphioxus lanceolatum</name>
    <dbReference type="NCBI Taxonomy" id="7740"/>
    <lineage>
        <taxon>Eukaryota</taxon>
        <taxon>Metazoa</taxon>
        <taxon>Chordata</taxon>
        <taxon>Cephalochordata</taxon>
        <taxon>Leptocardii</taxon>
        <taxon>Amphioxiformes</taxon>
        <taxon>Branchiostomatidae</taxon>
        <taxon>Branchiostoma</taxon>
    </lineage>
</organism>
<dbReference type="SMART" id="SM00724">
    <property type="entry name" value="TLC"/>
    <property type="match status" value="1"/>
</dbReference>
<evidence type="ECO:0000256" key="2">
    <source>
        <dbReference type="ARBA" id="ARBA00022692"/>
    </source>
</evidence>
<gene>
    <name evidence="8" type="primary">TMEM56</name>
    <name evidence="8" type="ORF">BLAG_LOCUS9489</name>
</gene>
<accession>A0A8J9Z5A9</accession>
<keyword evidence="9" id="KW-1185">Reference proteome</keyword>
<feature type="transmembrane region" description="Helical" evidence="6">
    <location>
        <begin position="94"/>
        <end position="113"/>
    </location>
</feature>
<feature type="transmembrane region" description="Helical" evidence="6">
    <location>
        <begin position="56"/>
        <end position="74"/>
    </location>
</feature>
<dbReference type="PROSITE" id="PS50922">
    <property type="entry name" value="TLC"/>
    <property type="match status" value="1"/>
</dbReference>
<dbReference type="GO" id="GO:0055088">
    <property type="term" value="P:lipid homeostasis"/>
    <property type="evidence" value="ECO:0007669"/>
    <property type="project" value="TreeGrafter"/>
</dbReference>
<feature type="transmembrane region" description="Helical" evidence="6">
    <location>
        <begin position="216"/>
        <end position="237"/>
    </location>
</feature>
<feature type="transmembrane region" description="Helical" evidence="6">
    <location>
        <begin position="173"/>
        <end position="196"/>
    </location>
</feature>
<dbReference type="EMBL" id="OV696701">
    <property type="protein sequence ID" value="CAH1247982.1"/>
    <property type="molecule type" value="Genomic_DNA"/>
</dbReference>
<evidence type="ECO:0000256" key="3">
    <source>
        <dbReference type="ARBA" id="ARBA00022989"/>
    </source>
</evidence>
<evidence type="ECO:0000313" key="8">
    <source>
        <dbReference type="EMBL" id="CAH1247982.1"/>
    </source>
</evidence>
<reference evidence="8" key="1">
    <citation type="submission" date="2022-01" db="EMBL/GenBank/DDBJ databases">
        <authorList>
            <person name="Braso-Vives M."/>
        </authorList>
    </citation>
    <scope>NUCLEOTIDE SEQUENCE</scope>
</reference>
<proteinExistence type="predicted"/>
<evidence type="ECO:0000259" key="7">
    <source>
        <dbReference type="PROSITE" id="PS50922"/>
    </source>
</evidence>
<dbReference type="InterPro" id="IPR006634">
    <property type="entry name" value="TLC-dom"/>
</dbReference>
<comment type="subcellular location">
    <subcellularLocation>
        <location evidence="1">Membrane</location>
        <topology evidence="1">Multi-pass membrane protein</topology>
    </subcellularLocation>
</comment>
<name>A0A8J9Z5A9_BRALA</name>
<dbReference type="PANTHER" id="PTHR13439">
    <property type="entry name" value="CT120 PROTEIN"/>
    <property type="match status" value="1"/>
</dbReference>
<dbReference type="AlphaFoldDB" id="A0A8J9Z5A9"/>
<keyword evidence="4 5" id="KW-0472">Membrane</keyword>
<dbReference type="PANTHER" id="PTHR13439:SF0">
    <property type="entry name" value="TOPOISOMERASE I DAMAGE AFFECTED PROTEIN 4"/>
    <property type="match status" value="1"/>
</dbReference>